<dbReference type="NCBIfam" id="TIGR01614">
    <property type="entry name" value="PME_inhib"/>
    <property type="match status" value="1"/>
</dbReference>
<dbReference type="SUPFAM" id="SSF101148">
    <property type="entry name" value="Plant invertase/pectin methylesterase inhibitor"/>
    <property type="match status" value="1"/>
</dbReference>
<comment type="similarity">
    <text evidence="3">Belongs to the PMEI family.</text>
</comment>
<comment type="caution">
    <text evidence="6">The sequence shown here is derived from an EMBL/GenBank/DDBJ whole genome shotgun (WGS) entry which is preliminary data.</text>
</comment>
<dbReference type="GO" id="GO:0046910">
    <property type="term" value="F:pectinesterase inhibitor activity"/>
    <property type="evidence" value="ECO:0007669"/>
    <property type="project" value="InterPro"/>
</dbReference>
<dbReference type="Gene3D" id="1.20.140.40">
    <property type="entry name" value="Invertase/pectin methylesterase inhibitor family protein"/>
    <property type="match status" value="1"/>
</dbReference>
<dbReference type="PANTHER" id="PTHR35357:SF8">
    <property type="entry name" value="OS01G0111000 PROTEIN"/>
    <property type="match status" value="1"/>
</dbReference>
<dbReference type="Pfam" id="PF04043">
    <property type="entry name" value="PMEI"/>
    <property type="match status" value="1"/>
</dbReference>
<dbReference type="SMART" id="SM00856">
    <property type="entry name" value="PMEI"/>
    <property type="match status" value="1"/>
</dbReference>
<protein>
    <recommendedName>
        <fullName evidence="5">Pectinesterase inhibitor domain-containing protein</fullName>
    </recommendedName>
</protein>
<feature type="signal peptide" evidence="4">
    <location>
        <begin position="1"/>
        <end position="28"/>
    </location>
</feature>
<dbReference type="InterPro" id="IPR035513">
    <property type="entry name" value="Invertase/methylesterase_inhib"/>
</dbReference>
<keyword evidence="1 4" id="KW-0732">Signal</keyword>
<dbReference type="AlphaFoldDB" id="A0AAV9FDC5"/>
<sequence>MSTTSKTNLLLLLLLLTLSTSSIQHTSADANFISATCNRTTDPASCVALLESQKLSFAAADVHGLAWIALQMTTSHASDTLALVTNLFHQREGEPISAPLDICKQLYGIATEALKAAGEGLGKGDYADASKRVGKARDAAGLCEAAFGMEYPSPLTAQNRDVKGNCSVTFDLIGLIPA</sequence>
<evidence type="ECO:0000313" key="7">
    <source>
        <dbReference type="Proteomes" id="UP001180020"/>
    </source>
</evidence>
<dbReference type="EMBL" id="JAUJYO010000002">
    <property type="protein sequence ID" value="KAK1323861.1"/>
    <property type="molecule type" value="Genomic_DNA"/>
</dbReference>
<accession>A0AAV9FDC5</accession>
<name>A0AAV9FDC5_ACOCL</name>
<dbReference type="CDD" id="cd15797">
    <property type="entry name" value="PMEI"/>
    <property type="match status" value="1"/>
</dbReference>
<dbReference type="Proteomes" id="UP001180020">
    <property type="component" value="Unassembled WGS sequence"/>
</dbReference>
<keyword evidence="2" id="KW-1015">Disulfide bond</keyword>
<evidence type="ECO:0000256" key="2">
    <source>
        <dbReference type="ARBA" id="ARBA00023157"/>
    </source>
</evidence>
<reference evidence="6" key="1">
    <citation type="journal article" date="2023" name="Nat. Commun.">
        <title>Diploid and tetraploid genomes of Acorus and the evolution of monocots.</title>
        <authorList>
            <person name="Ma L."/>
            <person name="Liu K.W."/>
            <person name="Li Z."/>
            <person name="Hsiao Y.Y."/>
            <person name="Qi Y."/>
            <person name="Fu T."/>
            <person name="Tang G.D."/>
            <person name="Zhang D."/>
            <person name="Sun W.H."/>
            <person name="Liu D.K."/>
            <person name="Li Y."/>
            <person name="Chen G.Z."/>
            <person name="Liu X.D."/>
            <person name="Liao X.Y."/>
            <person name="Jiang Y.T."/>
            <person name="Yu X."/>
            <person name="Hao Y."/>
            <person name="Huang J."/>
            <person name="Zhao X.W."/>
            <person name="Ke S."/>
            <person name="Chen Y.Y."/>
            <person name="Wu W.L."/>
            <person name="Hsu J.L."/>
            <person name="Lin Y.F."/>
            <person name="Huang M.D."/>
            <person name="Li C.Y."/>
            <person name="Huang L."/>
            <person name="Wang Z.W."/>
            <person name="Zhao X."/>
            <person name="Zhong W.Y."/>
            <person name="Peng D.H."/>
            <person name="Ahmad S."/>
            <person name="Lan S."/>
            <person name="Zhang J.S."/>
            <person name="Tsai W.C."/>
            <person name="Van de Peer Y."/>
            <person name="Liu Z.J."/>
        </authorList>
    </citation>
    <scope>NUCLEOTIDE SEQUENCE</scope>
    <source>
        <strain evidence="6">CP</strain>
    </source>
</reference>
<evidence type="ECO:0000256" key="4">
    <source>
        <dbReference type="SAM" id="SignalP"/>
    </source>
</evidence>
<evidence type="ECO:0000259" key="5">
    <source>
        <dbReference type="SMART" id="SM00856"/>
    </source>
</evidence>
<evidence type="ECO:0000313" key="6">
    <source>
        <dbReference type="EMBL" id="KAK1323861.1"/>
    </source>
</evidence>
<feature type="chain" id="PRO_5043631143" description="Pectinesterase inhibitor domain-containing protein" evidence="4">
    <location>
        <begin position="29"/>
        <end position="178"/>
    </location>
</feature>
<proteinExistence type="inferred from homology"/>
<dbReference type="PANTHER" id="PTHR35357">
    <property type="entry name" value="OS02G0537100 PROTEIN"/>
    <property type="match status" value="1"/>
</dbReference>
<keyword evidence="7" id="KW-1185">Reference proteome</keyword>
<feature type="domain" description="Pectinesterase inhibitor" evidence="5">
    <location>
        <begin position="28"/>
        <end position="172"/>
    </location>
</feature>
<gene>
    <name evidence="6" type="ORF">QJS10_CPA02g01339</name>
</gene>
<reference evidence="6" key="2">
    <citation type="submission" date="2023-06" db="EMBL/GenBank/DDBJ databases">
        <authorList>
            <person name="Ma L."/>
            <person name="Liu K.-W."/>
            <person name="Li Z."/>
            <person name="Hsiao Y.-Y."/>
            <person name="Qi Y."/>
            <person name="Fu T."/>
            <person name="Tang G."/>
            <person name="Zhang D."/>
            <person name="Sun W.-H."/>
            <person name="Liu D.-K."/>
            <person name="Li Y."/>
            <person name="Chen G.-Z."/>
            <person name="Liu X.-D."/>
            <person name="Liao X.-Y."/>
            <person name="Jiang Y.-T."/>
            <person name="Yu X."/>
            <person name="Hao Y."/>
            <person name="Huang J."/>
            <person name="Zhao X.-W."/>
            <person name="Ke S."/>
            <person name="Chen Y.-Y."/>
            <person name="Wu W.-L."/>
            <person name="Hsu J.-L."/>
            <person name="Lin Y.-F."/>
            <person name="Huang M.-D."/>
            <person name="Li C.-Y."/>
            <person name="Huang L."/>
            <person name="Wang Z.-W."/>
            <person name="Zhao X."/>
            <person name="Zhong W.-Y."/>
            <person name="Peng D.-H."/>
            <person name="Ahmad S."/>
            <person name="Lan S."/>
            <person name="Zhang J.-S."/>
            <person name="Tsai W.-C."/>
            <person name="Van De Peer Y."/>
            <person name="Liu Z.-J."/>
        </authorList>
    </citation>
    <scope>NUCLEOTIDE SEQUENCE</scope>
    <source>
        <strain evidence="6">CP</strain>
        <tissue evidence="6">Leaves</tissue>
    </source>
</reference>
<dbReference type="InterPro" id="IPR006501">
    <property type="entry name" value="Pectinesterase_inhib_dom"/>
</dbReference>
<evidence type="ECO:0000256" key="3">
    <source>
        <dbReference type="ARBA" id="ARBA00038471"/>
    </source>
</evidence>
<dbReference type="InterPro" id="IPR034086">
    <property type="entry name" value="PMEI_plant"/>
</dbReference>
<evidence type="ECO:0000256" key="1">
    <source>
        <dbReference type="ARBA" id="ARBA00022729"/>
    </source>
</evidence>
<organism evidence="6 7">
    <name type="scientific">Acorus calamus</name>
    <name type="common">Sweet flag</name>
    <dbReference type="NCBI Taxonomy" id="4465"/>
    <lineage>
        <taxon>Eukaryota</taxon>
        <taxon>Viridiplantae</taxon>
        <taxon>Streptophyta</taxon>
        <taxon>Embryophyta</taxon>
        <taxon>Tracheophyta</taxon>
        <taxon>Spermatophyta</taxon>
        <taxon>Magnoliopsida</taxon>
        <taxon>Liliopsida</taxon>
        <taxon>Acoraceae</taxon>
        <taxon>Acorus</taxon>
    </lineage>
</organism>